<sequence>MDTYDDKENYERNWFYKEGNTRGRLRRQLGRATQLLRKSLAKGDVPYADIEDSIDLIMNNVHMSHKFDTLLEERNYVNRMFAEHLEKYDIF</sequence>
<protein>
    <submittedName>
        <fullName evidence="1">Uncharacterized protein</fullName>
    </submittedName>
</protein>
<gene>
    <name evidence="1" type="ORF">SVUK_LOCUS8507</name>
</gene>
<dbReference type="OrthoDB" id="5890463at2759"/>
<dbReference type="Proteomes" id="UP000270094">
    <property type="component" value="Unassembled WGS sequence"/>
</dbReference>
<organism evidence="1 2">
    <name type="scientific">Strongylus vulgaris</name>
    <name type="common">Blood worm</name>
    <dbReference type="NCBI Taxonomy" id="40348"/>
    <lineage>
        <taxon>Eukaryota</taxon>
        <taxon>Metazoa</taxon>
        <taxon>Ecdysozoa</taxon>
        <taxon>Nematoda</taxon>
        <taxon>Chromadorea</taxon>
        <taxon>Rhabditida</taxon>
        <taxon>Rhabditina</taxon>
        <taxon>Rhabditomorpha</taxon>
        <taxon>Strongyloidea</taxon>
        <taxon>Strongylidae</taxon>
        <taxon>Strongylus</taxon>
    </lineage>
</organism>
<dbReference type="AlphaFoldDB" id="A0A3P7J1K8"/>
<name>A0A3P7J1K8_STRVU</name>
<dbReference type="EMBL" id="UYYB01031064">
    <property type="protein sequence ID" value="VDM73509.1"/>
    <property type="molecule type" value="Genomic_DNA"/>
</dbReference>
<keyword evidence="2" id="KW-1185">Reference proteome</keyword>
<proteinExistence type="predicted"/>
<accession>A0A3P7J1K8</accession>
<evidence type="ECO:0000313" key="1">
    <source>
        <dbReference type="EMBL" id="VDM73509.1"/>
    </source>
</evidence>
<reference evidence="1 2" key="1">
    <citation type="submission" date="2018-11" db="EMBL/GenBank/DDBJ databases">
        <authorList>
            <consortium name="Pathogen Informatics"/>
        </authorList>
    </citation>
    <scope>NUCLEOTIDE SEQUENCE [LARGE SCALE GENOMIC DNA]</scope>
</reference>
<evidence type="ECO:0000313" key="2">
    <source>
        <dbReference type="Proteomes" id="UP000270094"/>
    </source>
</evidence>